<gene>
    <name evidence="1" type="ORF">CSP5_1371</name>
</gene>
<dbReference type="Proteomes" id="UP000195607">
    <property type="component" value="Chromosome I"/>
</dbReference>
<reference evidence="1 2" key="1">
    <citation type="submission" date="2016-04" db="EMBL/GenBank/DDBJ databases">
        <authorList>
            <person name="Evans L.H."/>
            <person name="Alamgir A."/>
            <person name="Owens N."/>
            <person name="Weber N.D."/>
            <person name="Virtaneva K."/>
            <person name="Barbian K."/>
            <person name="Babar A."/>
            <person name="Rosenke K."/>
        </authorList>
    </citation>
    <scope>NUCLEOTIDE SEQUENCE [LARGE SCALE GENOMIC DNA]</scope>
    <source>
        <strain evidence="2">S5(T) (JCM 30642 \VKM B-2941)</strain>
    </source>
</reference>
<organism evidence="1 2">
    <name type="scientific">Cuniculiplasma divulgatum</name>
    <dbReference type="NCBI Taxonomy" id="1673428"/>
    <lineage>
        <taxon>Archaea</taxon>
        <taxon>Methanobacteriati</taxon>
        <taxon>Thermoplasmatota</taxon>
        <taxon>Thermoplasmata</taxon>
        <taxon>Thermoplasmatales</taxon>
        <taxon>Cuniculiplasmataceae</taxon>
        <taxon>Cuniculiplasma</taxon>
    </lineage>
</organism>
<dbReference type="EMBL" id="LT671858">
    <property type="protein sequence ID" value="SIM72056.1"/>
    <property type="molecule type" value="Genomic_DNA"/>
</dbReference>
<accession>A0A1N5VHA2</accession>
<name>A0A1N5VHA2_9ARCH</name>
<evidence type="ECO:0000313" key="2">
    <source>
        <dbReference type="Proteomes" id="UP000195607"/>
    </source>
</evidence>
<dbReference type="RefSeq" id="WP_148689946.1">
    <property type="nucleotide sequence ID" value="NZ_LT671858.1"/>
</dbReference>
<evidence type="ECO:0000313" key="1">
    <source>
        <dbReference type="EMBL" id="SIM72056.1"/>
    </source>
</evidence>
<protein>
    <submittedName>
        <fullName evidence="1">Uncharacterized protein</fullName>
    </submittedName>
</protein>
<proteinExistence type="predicted"/>
<dbReference type="AlphaFoldDB" id="A0A1N5VHA2"/>
<dbReference type="GeneID" id="41588616"/>
<sequence>MWSSEVLDMCAIIRIRQRFPRELRLFNRKMMLENSFFFLSRENKELYFYRNLERKLSDLDRVNLEKDSEFEGTRMKIVSDMFLQIKVEDELFSLLNKLNETKWSRVNPCILSHSQDAYIQLEFIDDSRENVSKILLEFVDTHVQEVDIIYFGRQSPKMPYIIKLFLEFGGNINDLFLIKTEWHMTLQNIQNENSGVFQNEGKFIPNYFTNGSHDKLIFKLDNVESTVRSNMVDVSIPSGVFEIDVKTNFFSDFNNEIVSKYYGTLFYEAEIKESILTNFYIVDKNISSLFMAGLKKHWDLPKRSTHKNIMTSAMELGEIYKQSDLKELEKI</sequence>